<protein>
    <submittedName>
        <fullName evidence="1">Uncharacterized protein</fullName>
    </submittedName>
</protein>
<name>A0A6N4SQ26_CYTH3</name>
<dbReference type="AlphaFoldDB" id="A0A6N4SQ26"/>
<evidence type="ECO:0000313" key="2">
    <source>
        <dbReference type="Proteomes" id="UP000001822"/>
    </source>
</evidence>
<accession>A0A6N4SQ26</accession>
<dbReference type="Proteomes" id="UP000001822">
    <property type="component" value="Chromosome"/>
</dbReference>
<dbReference type="EMBL" id="CP000383">
    <property type="protein sequence ID" value="ABG58384.1"/>
    <property type="molecule type" value="Genomic_DNA"/>
</dbReference>
<proteinExistence type="predicted"/>
<evidence type="ECO:0000313" key="1">
    <source>
        <dbReference type="EMBL" id="ABG58384.1"/>
    </source>
</evidence>
<sequence>MYATTSFGQNAFKIPSQNWSLEIDLSGFEIEKVSYSPDSTVLQVSATNKKNNLSLSIFIEKTQSDGDKIACREYYWSKSQKSPLAKENVKKYETPNLAIVEHDTKSFKGQVVNFHSVNAYAANKGYWIDVHISKTGYSEADKAIFEKLLHSIAIKEEA</sequence>
<organism evidence="1 2">
    <name type="scientific">Cytophaga hutchinsonii (strain ATCC 33406 / DSM 1761 / CIP 103989 / NBRC 15051 / NCIMB 9469 / D465)</name>
    <dbReference type="NCBI Taxonomy" id="269798"/>
    <lineage>
        <taxon>Bacteria</taxon>
        <taxon>Pseudomonadati</taxon>
        <taxon>Bacteroidota</taxon>
        <taxon>Cytophagia</taxon>
        <taxon>Cytophagales</taxon>
        <taxon>Cytophagaceae</taxon>
        <taxon>Cytophaga</taxon>
    </lineage>
</organism>
<keyword evidence="2" id="KW-1185">Reference proteome</keyword>
<gene>
    <name evidence="1" type="ordered locus">CHU_1108</name>
</gene>
<dbReference type="KEGG" id="chu:CHU_1108"/>
<reference evidence="1 2" key="1">
    <citation type="journal article" date="2007" name="Appl. Environ. Microbiol.">
        <title>Genome sequence of the cellulolytic gliding bacterium Cytophaga hutchinsonii.</title>
        <authorList>
            <person name="Xie G."/>
            <person name="Bruce D.C."/>
            <person name="Challacombe J.F."/>
            <person name="Chertkov O."/>
            <person name="Detter J.C."/>
            <person name="Gilna P."/>
            <person name="Han C.S."/>
            <person name="Lucas S."/>
            <person name="Misra M."/>
            <person name="Myers G.L."/>
            <person name="Richardson P."/>
            <person name="Tapia R."/>
            <person name="Thayer N."/>
            <person name="Thompson L.S."/>
            <person name="Brettin T.S."/>
            <person name="Henrissat B."/>
            <person name="Wilson D.B."/>
            <person name="McBride M.J."/>
        </authorList>
    </citation>
    <scope>NUCLEOTIDE SEQUENCE [LARGE SCALE GENOMIC DNA]</scope>
    <source>
        <strain evidence="2">ATCC 33406 / DSM 1761 / CIP 103989 / NBRC 15051 / NCIMB 9469 / D465</strain>
    </source>
</reference>